<dbReference type="GO" id="GO:0005634">
    <property type="term" value="C:nucleus"/>
    <property type="evidence" value="ECO:0007669"/>
    <property type="project" value="UniProtKB-SubCell"/>
</dbReference>
<evidence type="ECO:0000313" key="12">
    <source>
        <dbReference type="Proteomes" id="UP001346149"/>
    </source>
</evidence>
<dbReference type="GO" id="GO:0005874">
    <property type="term" value="C:microtubule"/>
    <property type="evidence" value="ECO:0007669"/>
    <property type="project" value="UniProtKB-KW"/>
</dbReference>
<dbReference type="PANTHER" id="PTHR11886:SF49">
    <property type="entry name" value="DYNEIN LIGHT CHAIN"/>
    <property type="match status" value="1"/>
</dbReference>
<keyword evidence="8 10" id="KW-0206">Cytoskeleton</keyword>
<sequence>MDFEGRNQILTRFSEQHRQEEAVQNPQKHCRRDDASSAAVLWSSSSAGEDQIKLAAISISFNARLKASDMSALMQEHAVRVARSIADSVPRRNLNGSLLARVLKKEFDAAYGPAWHCVVGKSFGSFVTHSPCGFLYFSLEDSLLSVLLFKTEVHVVRKP</sequence>
<evidence type="ECO:0000256" key="10">
    <source>
        <dbReference type="RuleBase" id="RU365010"/>
    </source>
</evidence>
<evidence type="ECO:0000313" key="11">
    <source>
        <dbReference type="EMBL" id="KAK4795946.1"/>
    </source>
</evidence>
<evidence type="ECO:0000256" key="2">
    <source>
        <dbReference type="ARBA" id="ARBA00004245"/>
    </source>
</evidence>
<evidence type="ECO:0000256" key="6">
    <source>
        <dbReference type="ARBA" id="ARBA00022816"/>
    </source>
</evidence>
<dbReference type="PANTHER" id="PTHR11886">
    <property type="entry name" value="DYNEIN LIGHT CHAIN"/>
    <property type="match status" value="1"/>
</dbReference>
<proteinExistence type="inferred from homology"/>
<dbReference type="EMBL" id="JAXQNO010000006">
    <property type="protein sequence ID" value="KAK4795946.1"/>
    <property type="molecule type" value="Genomic_DNA"/>
</dbReference>
<organism evidence="11 12">
    <name type="scientific">Trapa natans</name>
    <name type="common">Water chestnut</name>
    <dbReference type="NCBI Taxonomy" id="22666"/>
    <lineage>
        <taxon>Eukaryota</taxon>
        <taxon>Viridiplantae</taxon>
        <taxon>Streptophyta</taxon>
        <taxon>Embryophyta</taxon>
        <taxon>Tracheophyta</taxon>
        <taxon>Spermatophyta</taxon>
        <taxon>Magnoliopsida</taxon>
        <taxon>eudicotyledons</taxon>
        <taxon>Gunneridae</taxon>
        <taxon>Pentapetalae</taxon>
        <taxon>rosids</taxon>
        <taxon>malvids</taxon>
        <taxon>Myrtales</taxon>
        <taxon>Lythraceae</taxon>
        <taxon>Trapa</taxon>
    </lineage>
</organism>
<keyword evidence="7" id="KW-0653">Protein transport</keyword>
<evidence type="ECO:0000256" key="9">
    <source>
        <dbReference type="ARBA" id="ARBA00023242"/>
    </source>
</evidence>
<dbReference type="FunFam" id="3.30.740.10:FF:000005">
    <property type="entry name" value="Dynein light chain"/>
    <property type="match status" value="1"/>
</dbReference>
<comment type="similarity">
    <text evidence="10">Belongs to the dynein light chain family.</text>
</comment>
<dbReference type="InterPro" id="IPR037177">
    <property type="entry name" value="DLC_sf"/>
</dbReference>
<keyword evidence="4 10" id="KW-0963">Cytoplasm</keyword>
<comment type="subcellular location">
    <subcellularLocation>
        <location evidence="2 10">Cytoplasm</location>
        <location evidence="2 10">Cytoskeleton</location>
    </subcellularLocation>
    <subcellularLocation>
        <location evidence="1">Nucleus</location>
    </subcellularLocation>
</comment>
<dbReference type="GO" id="GO:0005868">
    <property type="term" value="C:cytoplasmic dynein complex"/>
    <property type="evidence" value="ECO:0007669"/>
    <property type="project" value="TreeGrafter"/>
</dbReference>
<dbReference type="Pfam" id="PF01221">
    <property type="entry name" value="Dynein_light"/>
    <property type="match status" value="1"/>
</dbReference>
<dbReference type="Gene3D" id="3.30.740.10">
    <property type="entry name" value="Protein Inhibitor Of Neuronal Nitric Oxide Synthase"/>
    <property type="match status" value="1"/>
</dbReference>
<evidence type="ECO:0000256" key="7">
    <source>
        <dbReference type="ARBA" id="ARBA00022927"/>
    </source>
</evidence>
<dbReference type="SUPFAM" id="SSF54648">
    <property type="entry name" value="DLC"/>
    <property type="match status" value="1"/>
</dbReference>
<keyword evidence="5 10" id="KW-0493">Microtubule</keyword>
<keyword evidence="3" id="KW-0813">Transport</keyword>
<dbReference type="GO" id="GO:0015031">
    <property type="term" value="P:protein transport"/>
    <property type="evidence" value="ECO:0007669"/>
    <property type="project" value="UniProtKB-KW"/>
</dbReference>
<name>A0AAN7RDM6_TRANT</name>
<accession>A0AAN7RDM6</accession>
<evidence type="ECO:0000256" key="4">
    <source>
        <dbReference type="ARBA" id="ARBA00022490"/>
    </source>
</evidence>
<dbReference type="GO" id="GO:0051028">
    <property type="term" value="P:mRNA transport"/>
    <property type="evidence" value="ECO:0007669"/>
    <property type="project" value="UniProtKB-KW"/>
</dbReference>
<keyword evidence="12" id="KW-1185">Reference proteome</keyword>
<gene>
    <name evidence="11" type="ORF">SAY86_028272</name>
</gene>
<evidence type="ECO:0000256" key="8">
    <source>
        <dbReference type="ARBA" id="ARBA00023212"/>
    </source>
</evidence>
<keyword evidence="10" id="KW-0243">Dynein</keyword>
<evidence type="ECO:0000256" key="1">
    <source>
        <dbReference type="ARBA" id="ARBA00004123"/>
    </source>
</evidence>
<dbReference type="Proteomes" id="UP001346149">
    <property type="component" value="Unassembled WGS sequence"/>
</dbReference>
<keyword evidence="9" id="KW-0539">Nucleus</keyword>
<dbReference type="AlphaFoldDB" id="A0AAN7RDM6"/>
<dbReference type="GO" id="GO:0007017">
    <property type="term" value="P:microtubule-based process"/>
    <property type="evidence" value="ECO:0007669"/>
    <property type="project" value="InterPro"/>
</dbReference>
<keyword evidence="10" id="KW-0505">Motor protein</keyword>
<dbReference type="GO" id="GO:0045505">
    <property type="term" value="F:dynein intermediate chain binding"/>
    <property type="evidence" value="ECO:0007669"/>
    <property type="project" value="TreeGrafter"/>
</dbReference>
<reference evidence="11 12" key="1">
    <citation type="journal article" date="2023" name="Hortic Res">
        <title>Pangenome of water caltrop reveals structural variations and asymmetric subgenome divergence after allopolyploidization.</title>
        <authorList>
            <person name="Zhang X."/>
            <person name="Chen Y."/>
            <person name="Wang L."/>
            <person name="Yuan Y."/>
            <person name="Fang M."/>
            <person name="Shi L."/>
            <person name="Lu R."/>
            <person name="Comes H.P."/>
            <person name="Ma Y."/>
            <person name="Chen Y."/>
            <person name="Huang G."/>
            <person name="Zhou Y."/>
            <person name="Zheng Z."/>
            <person name="Qiu Y."/>
        </authorList>
    </citation>
    <scope>NUCLEOTIDE SEQUENCE [LARGE SCALE GENOMIC DNA]</scope>
    <source>
        <strain evidence="11">F231</strain>
    </source>
</reference>
<dbReference type="InterPro" id="IPR001372">
    <property type="entry name" value="Dynein_light_chain_typ-1/2"/>
</dbReference>
<dbReference type="SMART" id="SM01375">
    <property type="entry name" value="Dynein_light"/>
    <property type="match status" value="1"/>
</dbReference>
<comment type="caution">
    <text evidence="11">The sequence shown here is derived from an EMBL/GenBank/DDBJ whole genome shotgun (WGS) entry which is preliminary data.</text>
</comment>
<protein>
    <recommendedName>
        <fullName evidence="10">Dynein light chain</fullName>
    </recommendedName>
</protein>
<evidence type="ECO:0000256" key="3">
    <source>
        <dbReference type="ARBA" id="ARBA00022448"/>
    </source>
</evidence>
<evidence type="ECO:0000256" key="5">
    <source>
        <dbReference type="ARBA" id="ARBA00022701"/>
    </source>
</evidence>
<keyword evidence="6" id="KW-0509">mRNA transport</keyword>